<dbReference type="GO" id="GO:0020037">
    <property type="term" value="F:heme binding"/>
    <property type="evidence" value="ECO:0007669"/>
    <property type="project" value="InterPro"/>
</dbReference>
<dbReference type="InterPro" id="IPR001128">
    <property type="entry name" value="Cyt_P450"/>
</dbReference>
<keyword evidence="7" id="KW-1185">Reference proteome</keyword>
<dbReference type="AlphaFoldDB" id="W3WJB2"/>
<proteinExistence type="inferred from homology"/>
<protein>
    <recommendedName>
        <fullName evidence="8">Cytochrome P450</fullName>
    </recommendedName>
</protein>
<keyword evidence="3" id="KW-0479">Metal-binding</keyword>
<dbReference type="GO" id="GO:0005506">
    <property type="term" value="F:iron ion binding"/>
    <property type="evidence" value="ECO:0007669"/>
    <property type="project" value="InterPro"/>
</dbReference>
<evidence type="ECO:0000313" key="6">
    <source>
        <dbReference type="EMBL" id="ETS73854.1"/>
    </source>
</evidence>
<reference evidence="7" key="1">
    <citation type="journal article" date="2015" name="BMC Genomics">
        <title>Genomic and transcriptomic analysis of the endophytic fungus Pestalotiopsis fici reveals its lifestyle and high potential for synthesis of natural products.</title>
        <authorList>
            <person name="Wang X."/>
            <person name="Zhang X."/>
            <person name="Liu L."/>
            <person name="Xiang M."/>
            <person name="Wang W."/>
            <person name="Sun X."/>
            <person name="Che Y."/>
            <person name="Guo L."/>
            <person name="Liu G."/>
            <person name="Guo L."/>
            <person name="Wang C."/>
            <person name="Yin W.B."/>
            <person name="Stadler M."/>
            <person name="Zhang X."/>
            <person name="Liu X."/>
        </authorList>
    </citation>
    <scope>NUCLEOTIDE SEQUENCE [LARGE SCALE GENOMIC DNA]</scope>
    <source>
        <strain evidence="7">W106-1 / CGMCC3.15140</strain>
    </source>
</reference>
<keyword evidence="4" id="KW-0408">Iron</keyword>
<evidence type="ECO:0000256" key="1">
    <source>
        <dbReference type="ARBA" id="ARBA00010617"/>
    </source>
</evidence>
<dbReference type="InParanoid" id="W3WJB2"/>
<dbReference type="RefSeq" id="XP_007841572.1">
    <property type="nucleotide sequence ID" value="XM_007843381.1"/>
</dbReference>
<dbReference type="PANTHER" id="PTHR24304:SF2">
    <property type="entry name" value="24-HYDROXYCHOLESTEROL 7-ALPHA-HYDROXYLASE"/>
    <property type="match status" value="1"/>
</dbReference>
<dbReference type="GO" id="GO:0008395">
    <property type="term" value="F:steroid hydroxylase activity"/>
    <property type="evidence" value="ECO:0007669"/>
    <property type="project" value="TreeGrafter"/>
</dbReference>
<comment type="similarity">
    <text evidence="1">Belongs to the cytochrome P450 family.</text>
</comment>
<dbReference type="HOGENOM" id="CLU_018012_2_1_1"/>
<evidence type="ECO:0000313" key="7">
    <source>
        <dbReference type="Proteomes" id="UP000030651"/>
    </source>
</evidence>
<name>W3WJB2_PESFW</name>
<dbReference type="OMA" id="THHAIFR"/>
<accession>W3WJB2</accession>
<dbReference type="SUPFAM" id="SSF48264">
    <property type="entry name" value="Cytochrome P450"/>
    <property type="match status" value="1"/>
</dbReference>
<dbReference type="GeneID" id="19279813"/>
<evidence type="ECO:0000256" key="3">
    <source>
        <dbReference type="ARBA" id="ARBA00022723"/>
    </source>
</evidence>
<dbReference type="PANTHER" id="PTHR24304">
    <property type="entry name" value="CYTOCHROME P450 FAMILY 7"/>
    <property type="match status" value="1"/>
</dbReference>
<evidence type="ECO:0008006" key="8">
    <source>
        <dbReference type="Google" id="ProtNLM"/>
    </source>
</evidence>
<gene>
    <name evidence="6" type="ORF">PFICI_14800</name>
</gene>
<dbReference type="KEGG" id="pfy:PFICI_14800"/>
<organism evidence="6 7">
    <name type="scientific">Pestalotiopsis fici (strain W106-1 / CGMCC3.15140)</name>
    <dbReference type="NCBI Taxonomy" id="1229662"/>
    <lineage>
        <taxon>Eukaryota</taxon>
        <taxon>Fungi</taxon>
        <taxon>Dikarya</taxon>
        <taxon>Ascomycota</taxon>
        <taxon>Pezizomycotina</taxon>
        <taxon>Sordariomycetes</taxon>
        <taxon>Xylariomycetidae</taxon>
        <taxon>Amphisphaeriales</taxon>
        <taxon>Sporocadaceae</taxon>
        <taxon>Pestalotiopsis</taxon>
    </lineage>
</organism>
<dbReference type="Gene3D" id="1.10.630.10">
    <property type="entry name" value="Cytochrome P450"/>
    <property type="match status" value="1"/>
</dbReference>
<evidence type="ECO:0000256" key="5">
    <source>
        <dbReference type="SAM" id="MobiDB-lite"/>
    </source>
</evidence>
<feature type="compositionally biased region" description="Basic and acidic residues" evidence="5">
    <location>
        <begin position="458"/>
        <end position="469"/>
    </location>
</feature>
<dbReference type="Proteomes" id="UP000030651">
    <property type="component" value="Unassembled WGS sequence"/>
</dbReference>
<dbReference type="EMBL" id="KI912121">
    <property type="protein sequence ID" value="ETS73854.1"/>
    <property type="molecule type" value="Genomic_DNA"/>
</dbReference>
<dbReference type="InterPro" id="IPR050529">
    <property type="entry name" value="CYP450_sterol_14alpha_dmase"/>
</dbReference>
<dbReference type="Pfam" id="PF00067">
    <property type="entry name" value="p450"/>
    <property type="match status" value="1"/>
</dbReference>
<dbReference type="OrthoDB" id="1470350at2759"/>
<evidence type="ECO:0000256" key="4">
    <source>
        <dbReference type="ARBA" id="ARBA00023004"/>
    </source>
</evidence>
<feature type="region of interest" description="Disordered" evidence="5">
    <location>
        <begin position="450"/>
        <end position="469"/>
    </location>
</feature>
<dbReference type="eggNOG" id="KOG0684">
    <property type="taxonomic scope" value="Eukaryota"/>
</dbReference>
<sequence length="518" mass="58748">MHTTFVNPTEPERSRRRNSFHPDTLHMSRIWGYYCNCYGTPPDFSTVPREFSPSFDFNLSTDYHRSHNGRLTSSRIGVAPHCDVYLFQDRDTVKEVWKKSASMCAGKVHVFACKYMFGMKQKTLSLYAADNSGPFPKPYPGSHVLPENRMHRILSNGIDKALTGSGFDPKLQRFKKILVSQVQQQLSSTDEGSIKIDDFHKFMHHTVGLAIITTIFGPNLTRLNPTFMDDLFEFEHWFPWLAKGVPKFIIPKAYAVRRRLHSHFKRWYAYAREHYTESSIGPDGDEDPFWGSEWMRQRQEALHKIGDEDSLAAGDLGVAWASLSNIVAASALMVVHVSQDATLTDRVRADVTSRVTQGPLIDANLKDLSKSPLLSSIYAETLRLYVQTLTIVSSPLENVSLGKYWLPKGALGLVNSDMAHRDNEFWNTKDGLHPLDSFWAERFIVDPADPSSGPSRLVPRESQYEQQEDGKPYFSLKGLEGSWIPYGVESSTLKFSPRNLTLVRATMVLVSLCQNSQL</sequence>
<dbReference type="InterPro" id="IPR036396">
    <property type="entry name" value="Cyt_P450_sf"/>
</dbReference>
<evidence type="ECO:0000256" key="2">
    <source>
        <dbReference type="ARBA" id="ARBA00022617"/>
    </source>
</evidence>
<keyword evidence="2" id="KW-0349">Heme</keyword>
<dbReference type="GO" id="GO:0016705">
    <property type="term" value="F:oxidoreductase activity, acting on paired donors, with incorporation or reduction of molecular oxygen"/>
    <property type="evidence" value="ECO:0007669"/>
    <property type="project" value="InterPro"/>
</dbReference>